<dbReference type="PROSITE" id="PS01302">
    <property type="entry name" value="UPF0758"/>
    <property type="match status" value="1"/>
</dbReference>
<evidence type="ECO:0000256" key="6">
    <source>
        <dbReference type="RuleBase" id="RU003797"/>
    </source>
</evidence>
<comment type="similarity">
    <text evidence="6">Belongs to the UPF0758 family.</text>
</comment>
<dbReference type="NCBIfam" id="NF000642">
    <property type="entry name" value="PRK00024.1"/>
    <property type="match status" value="1"/>
</dbReference>
<protein>
    <submittedName>
        <fullName evidence="8">DNA repair protein RadC</fullName>
    </submittedName>
</protein>
<evidence type="ECO:0000256" key="1">
    <source>
        <dbReference type="ARBA" id="ARBA00022670"/>
    </source>
</evidence>
<dbReference type="CDD" id="cd08071">
    <property type="entry name" value="MPN_DUF2466"/>
    <property type="match status" value="1"/>
</dbReference>
<dbReference type="PANTHER" id="PTHR30471:SF3">
    <property type="entry name" value="UPF0758 PROTEIN YEES-RELATED"/>
    <property type="match status" value="1"/>
</dbReference>
<sequence length="240" mass="25554">MPNPRLKLVAPPDDAVLLGRPMAAPRHARLRARALRSGARSLTESDVLEILLGARDPYRAAPMAEALLHRFGGLVRVLAASAAELGALVGPQAAADLLLVHDIARRLLEFPIRERCLLTSHAGVKAYLRHSLAGQSRETLRVLYLDGANRLIADEAGSEGTVNHAPVYPREIMRRALELGAVGCVLVHNHPSGSASPSRADIEITAQVVAAGRALGIAVHDHMLVAGDTVVSFRDQGLMG</sequence>
<dbReference type="Proteomes" id="UP001596152">
    <property type="component" value="Unassembled WGS sequence"/>
</dbReference>
<evidence type="ECO:0000313" key="9">
    <source>
        <dbReference type="Proteomes" id="UP001596152"/>
    </source>
</evidence>
<comment type="caution">
    <text evidence="8">The sequence shown here is derived from an EMBL/GenBank/DDBJ whole genome shotgun (WGS) entry which is preliminary data.</text>
</comment>
<evidence type="ECO:0000313" key="8">
    <source>
        <dbReference type="EMBL" id="MFC5342916.1"/>
    </source>
</evidence>
<dbReference type="NCBIfam" id="TIGR00608">
    <property type="entry name" value="radc"/>
    <property type="match status" value="1"/>
</dbReference>
<proteinExistence type="inferred from homology"/>
<gene>
    <name evidence="8" type="primary">radC</name>
    <name evidence="8" type="ORF">ACFPIE_03255</name>
</gene>
<dbReference type="PANTHER" id="PTHR30471">
    <property type="entry name" value="DNA REPAIR PROTEIN RADC"/>
    <property type="match status" value="1"/>
</dbReference>
<evidence type="ECO:0000259" key="7">
    <source>
        <dbReference type="PROSITE" id="PS50249"/>
    </source>
</evidence>
<accession>A0ABW0FNZ2</accession>
<keyword evidence="3" id="KW-0378">Hydrolase</keyword>
<dbReference type="SUPFAM" id="SSF102712">
    <property type="entry name" value="JAB1/MPN domain"/>
    <property type="match status" value="1"/>
</dbReference>
<dbReference type="InterPro" id="IPR020891">
    <property type="entry name" value="UPF0758_CS"/>
</dbReference>
<evidence type="ECO:0000256" key="2">
    <source>
        <dbReference type="ARBA" id="ARBA00022723"/>
    </source>
</evidence>
<evidence type="ECO:0000256" key="5">
    <source>
        <dbReference type="ARBA" id="ARBA00023049"/>
    </source>
</evidence>
<name>A0ABW0FNZ2_9CAUL</name>
<dbReference type="EMBL" id="JBHSLF010000006">
    <property type="protein sequence ID" value="MFC5342916.1"/>
    <property type="molecule type" value="Genomic_DNA"/>
</dbReference>
<dbReference type="Pfam" id="PF04002">
    <property type="entry name" value="RadC"/>
    <property type="match status" value="1"/>
</dbReference>
<dbReference type="Gene3D" id="3.40.140.10">
    <property type="entry name" value="Cytidine Deaminase, domain 2"/>
    <property type="match status" value="1"/>
</dbReference>
<keyword evidence="5" id="KW-0482">Metalloprotease</keyword>
<keyword evidence="9" id="KW-1185">Reference proteome</keyword>
<dbReference type="PROSITE" id="PS50249">
    <property type="entry name" value="MPN"/>
    <property type="match status" value="1"/>
</dbReference>
<organism evidence="8 9">
    <name type="scientific">Brevundimonas staleyi</name>
    <dbReference type="NCBI Taxonomy" id="74326"/>
    <lineage>
        <taxon>Bacteria</taxon>
        <taxon>Pseudomonadati</taxon>
        <taxon>Pseudomonadota</taxon>
        <taxon>Alphaproteobacteria</taxon>
        <taxon>Caulobacterales</taxon>
        <taxon>Caulobacteraceae</taxon>
        <taxon>Brevundimonas</taxon>
    </lineage>
</organism>
<evidence type="ECO:0000256" key="4">
    <source>
        <dbReference type="ARBA" id="ARBA00022833"/>
    </source>
</evidence>
<evidence type="ECO:0000256" key="3">
    <source>
        <dbReference type="ARBA" id="ARBA00022801"/>
    </source>
</evidence>
<dbReference type="InterPro" id="IPR001405">
    <property type="entry name" value="UPF0758"/>
</dbReference>
<feature type="domain" description="MPN" evidence="7">
    <location>
        <begin position="117"/>
        <end position="239"/>
    </location>
</feature>
<keyword evidence="4" id="KW-0862">Zinc</keyword>
<keyword evidence="1" id="KW-0645">Protease</keyword>
<dbReference type="InterPro" id="IPR037518">
    <property type="entry name" value="MPN"/>
</dbReference>
<reference evidence="9" key="1">
    <citation type="journal article" date="2019" name="Int. J. Syst. Evol. Microbiol.">
        <title>The Global Catalogue of Microorganisms (GCM) 10K type strain sequencing project: providing services to taxonomists for standard genome sequencing and annotation.</title>
        <authorList>
            <consortium name="The Broad Institute Genomics Platform"/>
            <consortium name="The Broad Institute Genome Sequencing Center for Infectious Disease"/>
            <person name="Wu L."/>
            <person name="Ma J."/>
        </authorList>
    </citation>
    <scope>NUCLEOTIDE SEQUENCE [LARGE SCALE GENOMIC DNA]</scope>
    <source>
        <strain evidence="9">JCM 12125</strain>
    </source>
</reference>
<dbReference type="RefSeq" id="WP_374039556.1">
    <property type="nucleotide sequence ID" value="NZ_CP169083.1"/>
</dbReference>
<keyword evidence="2" id="KW-0479">Metal-binding</keyword>
<dbReference type="InterPro" id="IPR025657">
    <property type="entry name" value="RadC_JAB"/>
</dbReference>